<dbReference type="Gene3D" id="3.40.50.1580">
    <property type="entry name" value="Nucleoside phosphorylase domain"/>
    <property type="match status" value="1"/>
</dbReference>
<proteinExistence type="predicted"/>
<sequence>MENHTGALAVPVGAEYLMYLRPLVVVGVANYGDSHSDEKWKKFVAGNAAACAKDLVGRLPAPQ</sequence>
<organism evidence="1 2">
    <name type="scientific">Aspergillus calidoustus</name>
    <dbReference type="NCBI Taxonomy" id="454130"/>
    <lineage>
        <taxon>Eukaryota</taxon>
        <taxon>Fungi</taxon>
        <taxon>Dikarya</taxon>
        <taxon>Ascomycota</taxon>
        <taxon>Pezizomycotina</taxon>
        <taxon>Eurotiomycetes</taxon>
        <taxon>Eurotiomycetidae</taxon>
        <taxon>Eurotiales</taxon>
        <taxon>Aspergillaceae</taxon>
        <taxon>Aspergillus</taxon>
        <taxon>Aspergillus subgen. Nidulantes</taxon>
    </lineage>
</organism>
<dbReference type="GO" id="GO:0009116">
    <property type="term" value="P:nucleoside metabolic process"/>
    <property type="evidence" value="ECO:0007669"/>
    <property type="project" value="InterPro"/>
</dbReference>
<gene>
    <name evidence="1" type="ORF">ASPCAL03421</name>
</gene>
<dbReference type="GO" id="GO:0003824">
    <property type="term" value="F:catalytic activity"/>
    <property type="evidence" value="ECO:0007669"/>
    <property type="project" value="InterPro"/>
</dbReference>
<dbReference type="InterPro" id="IPR035994">
    <property type="entry name" value="Nucleoside_phosphorylase_sf"/>
</dbReference>
<reference evidence="2" key="1">
    <citation type="journal article" date="2016" name="Genome Announc.">
        <title>Draft genome sequences of fungus Aspergillus calidoustus.</title>
        <authorList>
            <person name="Horn F."/>
            <person name="Linde J."/>
            <person name="Mattern D.J."/>
            <person name="Walther G."/>
            <person name="Guthke R."/>
            <person name="Scherlach K."/>
            <person name="Martin K."/>
            <person name="Brakhage A.A."/>
            <person name="Petzke L."/>
            <person name="Valiante V."/>
        </authorList>
    </citation>
    <scope>NUCLEOTIDE SEQUENCE [LARGE SCALE GENOMIC DNA]</scope>
    <source>
        <strain evidence="2">SF006504</strain>
    </source>
</reference>
<evidence type="ECO:0000313" key="2">
    <source>
        <dbReference type="Proteomes" id="UP000054771"/>
    </source>
</evidence>
<dbReference type="EMBL" id="CDMC01000003">
    <property type="protein sequence ID" value="CEL02249.1"/>
    <property type="molecule type" value="Genomic_DNA"/>
</dbReference>
<dbReference type="AlphaFoldDB" id="A0A0U5C410"/>
<name>A0A0U5C410_ASPCI</name>
<dbReference type="Proteomes" id="UP000054771">
    <property type="component" value="Unassembled WGS sequence"/>
</dbReference>
<protein>
    <submittedName>
        <fullName evidence="1">Uncharacterized protein</fullName>
    </submittedName>
</protein>
<keyword evidence="2" id="KW-1185">Reference proteome</keyword>
<dbReference type="OrthoDB" id="10640461at2759"/>
<evidence type="ECO:0000313" key="1">
    <source>
        <dbReference type="EMBL" id="CEL02249.1"/>
    </source>
</evidence>
<accession>A0A0U5C410</accession>